<dbReference type="EMBL" id="CALNXJ010000105">
    <property type="protein sequence ID" value="CAH3164537.1"/>
    <property type="molecule type" value="Genomic_DNA"/>
</dbReference>
<organism evidence="1 2">
    <name type="scientific">Pocillopora meandrina</name>
    <dbReference type="NCBI Taxonomy" id="46732"/>
    <lineage>
        <taxon>Eukaryota</taxon>
        <taxon>Metazoa</taxon>
        <taxon>Cnidaria</taxon>
        <taxon>Anthozoa</taxon>
        <taxon>Hexacorallia</taxon>
        <taxon>Scleractinia</taxon>
        <taxon>Astrocoeniina</taxon>
        <taxon>Pocilloporidae</taxon>
        <taxon>Pocillopora</taxon>
    </lineage>
</organism>
<sequence>MAPLHSMLQAILLHSKFQVSFSRLAAKKVVPDRYEEDEDEYEGETERMQELNLSTKVVVEMCLQHPIMYDTRKIFELVACSKLSKFFVQMLQDICN</sequence>
<proteinExistence type="predicted"/>
<keyword evidence="2" id="KW-1185">Reference proteome</keyword>
<comment type="caution">
    <text evidence="1">The sequence shown here is derived from an EMBL/GenBank/DDBJ whole genome shotgun (WGS) entry which is preliminary data.</text>
</comment>
<dbReference type="Proteomes" id="UP001159428">
    <property type="component" value="Unassembled WGS sequence"/>
</dbReference>
<protein>
    <submittedName>
        <fullName evidence="1">Uncharacterized protein</fullName>
    </submittedName>
</protein>
<evidence type="ECO:0000313" key="2">
    <source>
        <dbReference type="Proteomes" id="UP001159428"/>
    </source>
</evidence>
<reference evidence="1 2" key="1">
    <citation type="submission" date="2022-05" db="EMBL/GenBank/DDBJ databases">
        <authorList>
            <consortium name="Genoscope - CEA"/>
            <person name="William W."/>
        </authorList>
    </citation>
    <scope>NUCLEOTIDE SEQUENCE [LARGE SCALE GENOMIC DNA]</scope>
</reference>
<gene>
    <name evidence="1" type="ORF">PMEA_00002327</name>
</gene>
<name>A0AAU9XZU1_9CNID</name>
<dbReference type="AlphaFoldDB" id="A0AAU9XZU1"/>
<evidence type="ECO:0000313" key="1">
    <source>
        <dbReference type="EMBL" id="CAH3164537.1"/>
    </source>
</evidence>
<accession>A0AAU9XZU1</accession>